<keyword evidence="3" id="KW-1185">Reference proteome</keyword>
<keyword evidence="1" id="KW-0472">Membrane</keyword>
<dbReference type="AlphaFoldDB" id="A0A317G2R9"/>
<feature type="transmembrane region" description="Helical" evidence="1">
    <location>
        <begin position="50"/>
        <end position="69"/>
    </location>
</feature>
<evidence type="ECO:0000313" key="3">
    <source>
        <dbReference type="Proteomes" id="UP000245488"/>
    </source>
</evidence>
<dbReference type="Proteomes" id="UP000245488">
    <property type="component" value="Chromosome"/>
</dbReference>
<keyword evidence="1" id="KW-1133">Transmembrane helix</keyword>
<feature type="transmembrane region" description="Helical" evidence="1">
    <location>
        <begin position="16"/>
        <end position="38"/>
    </location>
</feature>
<proteinExistence type="predicted"/>
<dbReference type="EMBL" id="NXNG01000001">
    <property type="protein sequence ID" value="PWT28315.1"/>
    <property type="molecule type" value="Genomic_DNA"/>
</dbReference>
<reference evidence="2 3" key="1">
    <citation type="submission" date="2017-09" db="EMBL/GenBank/DDBJ databases">
        <title>High-quality draft genome sequence of Butyrivibrio fibrisolvens INBov1, isolated from cow rumen.</title>
        <authorList>
            <person name="Rodriguez Hernaez J."/>
            <person name="Rivarola M."/>
            <person name="Paniego N."/>
            <person name="Cravero S."/>
            <person name="Ceron Cucchi M."/>
            <person name="Martinez M.C."/>
        </authorList>
    </citation>
    <scope>NUCLEOTIDE SEQUENCE [LARGE SCALE GENOMIC DNA]</scope>
    <source>
        <strain evidence="2 3">INBov1</strain>
    </source>
</reference>
<name>A0A317G2R9_BUTFI</name>
<organism evidence="2 3">
    <name type="scientific">Butyrivibrio fibrisolvens</name>
    <dbReference type="NCBI Taxonomy" id="831"/>
    <lineage>
        <taxon>Bacteria</taxon>
        <taxon>Bacillati</taxon>
        <taxon>Bacillota</taxon>
        <taxon>Clostridia</taxon>
        <taxon>Lachnospirales</taxon>
        <taxon>Lachnospiraceae</taxon>
        <taxon>Butyrivibrio</taxon>
    </lineage>
</organism>
<protein>
    <submittedName>
        <fullName evidence="2">Uncharacterized protein</fullName>
    </submittedName>
</protein>
<evidence type="ECO:0000256" key="1">
    <source>
        <dbReference type="SAM" id="Phobius"/>
    </source>
</evidence>
<keyword evidence="1" id="KW-0812">Transmembrane</keyword>
<evidence type="ECO:0000313" key="2">
    <source>
        <dbReference type="EMBL" id="PWT28315.1"/>
    </source>
</evidence>
<comment type="caution">
    <text evidence="2">The sequence shown here is derived from an EMBL/GenBank/DDBJ whole genome shotgun (WGS) entry which is preliminary data.</text>
</comment>
<accession>A0A317G2R9</accession>
<gene>
    <name evidence="2" type="ORF">CPT75_14890</name>
</gene>
<sequence length="180" mass="20953">MIRNDFYLKMYNKMRFVLVACVIFYEGVFAALLCGYIQDRSAVDPVDLKIVIFMFVFTTLFCLWLFAIATETITVKERHVIIRYLFFYKKTISIDSITEVFVNSITGRSGITANNFGIYVDGKRLVLPMQPNERWKGFDEWVAFLSALGHAPIVFEEDTNEIWPFGILGRRKISDDKDDR</sequence>
<dbReference type="RefSeq" id="WP_110073515.1">
    <property type="nucleotide sequence ID" value="NZ_CM009896.1"/>
</dbReference>